<accession>A0A8B6DU05</accession>
<sequence>MQYDTVTTEPEVVGLLGAAGGSDYTSNVDFEERKESSNIYMDSEGSDTGEETKELVKKLMEIKQKEKVTKTKKGASKHKKGKKKKKPNKNKKKEEHSKMSKDKGKD</sequence>
<evidence type="ECO:0000313" key="2">
    <source>
        <dbReference type="EMBL" id="VDI24131.1"/>
    </source>
</evidence>
<proteinExistence type="predicted"/>
<feature type="compositionally biased region" description="Basic and acidic residues" evidence="1">
    <location>
        <begin position="92"/>
        <end position="106"/>
    </location>
</feature>
<feature type="region of interest" description="Disordered" evidence="1">
    <location>
        <begin position="61"/>
        <end position="106"/>
    </location>
</feature>
<protein>
    <submittedName>
        <fullName evidence="2">Uncharacterized protein</fullName>
    </submittedName>
</protein>
<feature type="compositionally biased region" description="Basic residues" evidence="1">
    <location>
        <begin position="70"/>
        <end position="91"/>
    </location>
</feature>
<reference evidence="2" key="1">
    <citation type="submission" date="2018-11" db="EMBL/GenBank/DDBJ databases">
        <authorList>
            <person name="Alioto T."/>
            <person name="Alioto T."/>
        </authorList>
    </citation>
    <scope>NUCLEOTIDE SEQUENCE</scope>
</reference>
<evidence type="ECO:0000256" key="1">
    <source>
        <dbReference type="SAM" id="MobiDB-lite"/>
    </source>
</evidence>
<keyword evidence="3" id="KW-1185">Reference proteome</keyword>
<gene>
    <name evidence="2" type="ORF">MGAL_10B025866</name>
</gene>
<dbReference type="AlphaFoldDB" id="A0A8B6DU05"/>
<dbReference type="Proteomes" id="UP000596742">
    <property type="component" value="Unassembled WGS sequence"/>
</dbReference>
<organism evidence="2 3">
    <name type="scientific">Mytilus galloprovincialis</name>
    <name type="common">Mediterranean mussel</name>
    <dbReference type="NCBI Taxonomy" id="29158"/>
    <lineage>
        <taxon>Eukaryota</taxon>
        <taxon>Metazoa</taxon>
        <taxon>Spiralia</taxon>
        <taxon>Lophotrochozoa</taxon>
        <taxon>Mollusca</taxon>
        <taxon>Bivalvia</taxon>
        <taxon>Autobranchia</taxon>
        <taxon>Pteriomorphia</taxon>
        <taxon>Mytilida</taxon>
        <taxon>Mytiloidea</taxon>
        <taxon>Mytilidae</taxon>
        <taxon>Mytilinae</taxon>
        <taxon>Mytilus</taxon>
    </lineage>
</organism>
<dbReference type="EMBL" id="UYJE01004004">
    <property type="protein sequence ID" value="VDI24131.1"/>
    <property type="molecule type" value="Genomic_DNA"/>
</dbReference>
<comment type="caution">
    <text evidence="2">The sequence shown here is derived from an EMBL/GenBank/DDBJ whole genome shotgun (WGS) entry which is preliminary data.</text>
</comment>
<name>A0A8B6DU05_MYTGA</name>
<evidence type="ECO:0000313" key="3">
    <source>
        <dbReference type="Proteomes" id="UP000596742"/>
    </source>
</evidence>